<feature type="compositionally biased region" description="Pro residues" evidence="5">
    <location>
        <begin position="53"/>
        <end position="62"/>
    </location>
</feature>
<dbReference type="PROSITE" id="PS00478">
    <property type="entry name" value="LIM_DOMAIN_1"/>
    <property type="match status" value="1"/>
</dbReference>
<sequence length="214" mass="23252">MDLAMYTYPLTPPPLSPDERIAQALAAEGDIVSGKPLSAPNQYAAAARGPMGPSKPLPPRPSGIPRQAIQRGAVTKSSVPPGTRTPMCDSCGETIRGPFVNAIGKNWHPDHFHCSHCSTNLMEMGFVEENGQLFCERDYAAYFAPNCSKCQQPIIGDVLNALEKSWHPDCFVCAQCHRPFSAIGAGSSFHVEDGMPYCEQDWNQMFTTKCSGCN</sequence>
<keyword evidence="3 4" id="KW-0440">LIM domain</keyword>
<dbReference type="SMART" id="SM00132">
    <property type="entry name" value="LIM"/>
    <property type="match status" value="2"/>
</dbReference>
<dbReference type="SUPFAM" id="SSF57716">
    <property type="entry name" value="Glucocorticoid receptor-like (DNA-binding domain)"/>
    <property type="match status" value="3"/>
</dbReference>
<keyword evidence="2 4" id="KW-0862">Zinc</keyword>
<dbReference type="Proteomes" id="UP000694865">
    <property type="component" value="Unplaced"/>
</dbReference>
<feature type="domain" description="LIM zinc-binding" evidence="6">
    <location>
        <begin position="145"/>
        <end position="208"/>
    </location>
</feature>
<evidence type="ECO:0000259" key="6">
    <source>
        <dbReference type="PROSITE" id="PS50023"/>
    </source>
</evidence>
<name>A0ABM0M057_SACKO</name>
<evidence type="ECO:0000256" key="5">
    <source>
        <dbReference type="SAM" id="MobiDB-lite"/>
    </source>
</evidence>
<reference evidence="8" key="1">
    <citation type="submission" date="2025-08" db="UniProtKB">
        <authorList>
            <consortium name="RefSeq"/>
        </authorList>
    </citation>
    <scope>IDENTIFICATION</scope>
    <source>
        <tissue evidence="8">Testes</tissue>
    </source>
</reference>
<dbReference type="InterPro" id="IPR050604">
    <property type="entry name" value="PDZ-LIM_domain"/>
</dbReference>
<dbReference type="PROSITE" id="PS50023">
    <property type="entry name" value="LIM_DOMAIN_2"/>
    <property type="match status" value="2"/>
</dbReference>
<feature type="region of interest" description="Disordered" evidence="5">
    <location>
        <begin position="44"/>
        <end position="65"/>
    </location>
</feature>
<dbReference type="Pfam" id="PF00412">
    <property type="entry name" value="LIM"/>
    <property type="match status" value="2"/>
</dbReference>
<evidence type="ECO:0000256" key="2">
    <source>
        <dbReference type="ARBA" id="ARBA00022833"/>
    </source>
</evidence>
<dbReference type="Gene3D" id="2.10.110.10">
    <property type="entry name" value="Cysteine Rich Protein"/>
    <property type="match status" value="2"/>
</dbReference>
<evidence type="ECO:0000256" key="4">
    <source>
        <dbReference type="PROSITE-ProRule" id="PRU00125"/>
    </source>
</evidence>
<dbReference type="GeneID" id="102801147"/>
<proteinExistence type="predicted"/>
<organism evidence="7 8">
    <name type="scientific">Saccoglossus kowalevskii</name>
    <name type="common">Acorn worm</name>
    <dbReference type="NCBI Taxonomy" id="10224"/>
    <lineage>
        <taxon>Eukaryota</taxon>
        <taxon>Metazoa</taxon>
        <taxon>Hemichordata</taxon>
        <taxon>Enteropneusta</taxon>
        <taxon>Harrimaniidae</taxon>
        <taxon>Saccoglossus</taxon>
    </lineage>
</organism>
<evidence type="ECO:0000313" key="7">
    <source>
        <dbReference type="Proteomes" id="UP000694865"/>
    </source>
</evidence>
<evidence type="ECO:0000256" key="1">
    <source>
        <dbReference type="ARBA" id="ARBA00022723"/>
    </source>
</evidence>
<gene>
    <name evidence="8" type="primary">LOC102801147</name>
</gene>
<dbReference type="RefSeq" id="XP_006813398.1">
    <property type="nucleotide sequence ID" value="XM_006813335.1"/>
</dbReference>
<feature type="non-terminal residue" evidence="8">
    <location>
        <position position="214"/>
    </location>
</feature>
<dbReference type="InterPro" id="IPR001781">
    <property type="entry name" value="Znf_LIM"/>
</dbReference>
<keyword evidence="1 4" id="KW-0479">Metal-binding</keyword>
<dbReference type="PANTHER" id="PTHR24214:SF38">
    <property type="entry name" value="PDZ AND LIM DOMAIN PROTEIN ZASP-RELATED"/>
    <property type="match status" value="1"/>
</dbReference>
<accession>A0ABM0M057</accession>
<feature type="domain" description="LIM zinc-binding" evidence="6">
    <location>
        <begin position="86"/>
        <end position="144"/>
    </location>
</feature>
<evidence type="ECO:0000313" key="8">
    <source>
        <dbReference type="RefSeq" id="XP_006813398.1"/>
    </source>
</evidence>
<evidence type="ECO:0000256" key="3">
    <source>
        <dbReference type="ARBA" id="ARBA00023038"/>
    </source>
</evidence>
<keyword evidence="7" id="KW-1185">Reference proteome</keyword>
<dbReference type="CDD" id="cd09361">
    <property type="entry name" value="LIM1_Enigma_like"/>
    <property type="match status" value="1"/>
</dbReference>
<dbReference type="PANTHER" id="PTHR24214">
    <property type="entry name" value="PDZ AND LIM DOMAIN PROTEIN ZASP"/>
    <property type="match status" value="1"/>
</dbReference>
<protein>
    <submittedName>
        <fullName evidence="8">PDZ and LIM domain protein 5-like</fullName>
    </submittedName>
</protein>